<evidence type="ECO:0000256" key="3">
    <source>
        <dbReference type="ARBA" id="ARBA00022485"/>
    </source>
</evidence>
<dbReference type="InterPro" id="IPR003482">
    <property type="entry name" value="Whib"/>
</dbReference>
<comment type="PTM">
    <text evidence="11">Upon Fe-S cluster removal intramolecular disulfide bonds are formed.</text>
</comment>
<dbReference type="GO" id="GO:0046872">
    <property type="term" value="F:metal ion binding"/>
    <property type="evidence" value="ECO:0007669"/>
    <property type="project" value="UniProtKB-KW"/>
</dbReference>
<keyword evidence="5 11" id="KW-0408">Iron</keyword>
<keyword evidence="9 11" id="KW-1015">Disulfide bond</keyword>
<proteinExistence type="inferred from homology"/>
<feature type="binding site" evidence="11">
    <location>
        <position position="20"/>
    </location>
    <ligand>
        <name>[4Fe-4S] cluster</name>
        <dbReference type="ChEBI" id="CHEBI:49883"/>
    </ligand>
</feature>
<dbReference type="GO" id="GO:0045892">
    <property type="term" value="P:negative regulation of DNA-templated transcription"/>
    <property type="evidence" value="ECO:0007669"/>
    <property type="project" value="TreeGrafter"/>
</dbReference>
<dbReference type="Pfam" id="PF02467">
    <property type="entry name" value="Whib"/>
    <property type="match status" value="1"/>
</dbReference>
<feature type="binding site" evidence="11">
    <location>
        <position position="45"/>
    </location>
    <ligand>
        <name>[4Fe-4S] cluster</name>
        <dbReference type="ChEBI" id="CHEBI:49883"/>
    </ligand>
</feature>
<gene>
    <name evidence="11" type="primary">whiB</name>
    <name evidence="13" type="ORF">BSZ39_11555</name>
</gene>
<evidence type="ECO:0000256" key="7">
    <source>
        <dbReference type="ARBA" id="ARBA00023015"/>
    </source>
</evidence>
<dbReference type="PANTHER" id="PTHR38839">
    <property type="entry name" value="TRANSCRIPTIONAL REGULATOR WHID-RELATED"/>
    <property type="match status" value="1"/>
</dbReference>
<evidence type="ECO:0000313" key="13">
    <source>
        <dbReference type="EMBL" id="OKL53057.1"/>
    </source>
</evidence>
<evidence type="ECO:0000256" key="6">
    <source>
        <dbReference type="ARBA" id="ARBA00023014"/>
    </source>
</evidence>
<dbReference type="GO" id="GO:0047134">
    <property type="term" value="F:protein-disulfide reductase [NAD(P)H] activity"/>
    <property type="evidence" value="ECO:0007669"/>
    <property type="project" value="TreeGrafter"/>
</dbReference>
<evidence type="ECO:0000313" key="14">
    <source>
        <dbReference type="Proteomes" id="UP000185628"/>
    </source>
</evidence>
<dbReference type="PROSITE" id="PS51674">
    <property type="entry name" value="4FE4S_WBL"/>
    <property type="match status" value="1"/>
</dbReference>
<comment type="similarity">
    <text evidence="2 11">Belongs to the WhiB family.</text>
</comment>
<keyword evidence="14" id="KW-1185">Reference proteome</keyword>
<comment type="caution">
    <text evidence="13">The sequence shown here is derived from an EMBL/GenBank/DDBJ whole genome shotgun (WGS) entry which is preliminary data.</text>
</comment>
<accession>A0A1Q5PZU9</accession>
<organism evidence="13 14">
    <name type="scientific">Bowdeniella nasicola</name>
    <dbReference type="NCBI Taxonomy" id="208480"/>
    <lineage>
        <taxon>Bacteria</taxon>
        <taxon>Bacillati</taxon>
        <taxon>Actinomycetota</taxon>
        <taxon>Actinomycetes</taxon>
        <taxon>Actinomycetales</taxon>
        <taxon>Actinomycetaceae</taxon>
        <taxon>Bowdeniella</taxon>
    </lineage>
</organism>
<dbReference type="PANTHER" id="PTHR38839:SF2">
    <property type="entry name" value="TRANSCRIPTIONAL REGULATOR WHIB7-RELATED"/>
    <property type="match status" value="1"/>
</dbReference>
<keyword evidence="6 11" id="KW-0411">Iron-sulfur</keyword>
<evidence type="ECO:0000256" key="11">
    <source>
        <dbReference type="HAMAP-Rule" id="MF_01479"/>
    </source>
</evidence>
<evidence type="ECO:0000259" key="12">
    <source>
        <dbReference type="PROSITE" id="PS51674"/>
    </source>
</evidence>
<keyword evidence="11" id="KW-0963">Cytoplasm</keyword>
<keyword evidence="7 11" id="KW-0805">Transcription regulation</keyword>
<dbReference type="GO" id="GO:0051539">
    <property type="term" value="F:4 iron, 4 sulfur cluster binding"/>
    <property type="evidence" value="ECO:0007669"/>
    <property type="project" value="UniProtKB-UniRule"/>
</dbReference>
<keyword evidence="4 11" id="KW-0479">Metal-binding</keyword>
<evidence type="ECO:0000256" key="1">
    <source>
        <dbReference type="ARBA" id="ARBA00004496"/>
    </source>
</evidence>
<reference evidence="14" key="1">
    <citation type="submission" date="2016-12" db="EMBL/GenBank/DDBJ databases">
        <authorList>
            <person name="Meng X."/>
        </authorList>
    </citation>
    <scope>NUCLEOTIDE SEQUENCE [LARGE SCALE GENOMIC DNA]</scope>
    <source>
        <strain evidence="14">DSM 19116</strain>
    </source>
</reference>
<dbReference type="GO" id="GO:0035731">
    <property type="term" value="F:dinitrosyl-iron complex binding"/>
    <property type="evidence" value="ECO:0007669"/>
    <property type="project" value="UniProtKB-UniRule"/>
</dbReference>
<evidence type="ECO:0000256" key="10">
    <source>
        <dbReference type="ARBA" id="ARBA00023163"/>
    </source>
</evidence>
<evidence type="ECO:0000256" key="5">
    <source>
        <dbReference type="ARBA" id="ARBA00023004"/>
    </source>
</evidence>
<evidence type="ECO:0000256" key="8">
    <source>
        <dbReference type="ARBA" id="ARBA00023125"/>
    </source>
</evidence>
<protein>
    <recommendedName>
        <fullName evidence="11">Transcriptional regulator WhiB</fullName>
    </recommendedName>
</protein>
<evidence type="ECO:0000256" key="2">
    <source>
        <dbReference type="ARBA" id="ARBA00006597"/>
    </source>
</evidence>
<comment type="function">
    <text evidence="11">Acts as a transcriptional regulator. Probably redox-responsive. The apo- but not holo-form probably binds DNA.</text>
</comment>
<comment type="PTM">
    <text evidence="11">The Fe-S cluster can be nitrosylated by nitric oxide (NO).</text>
</comment>
<evidence type="ECO:0000256" key="4">
    <source>
        <dbReference type="ARBA" id="ARBA00022723"/>
    </source>
</evidence>
<dbReference type="GO" id="GO:0003677">
    <property type="term" value="F:DNA binding"/>
    <property type="evidence" value="ECO:0007669"/>
    <property type="project" value="UniProtKB-UniRule"/>
</dbReference>
<dbReference type="GO" id="GO:0045454">
    <property type="term" value="P:cell redox homeostasis"/>
    <property type="evidence" value="ECO:0007669"/>
    <property type="project" value="TreeGrafter"/>
</dbReference>
<comment type="cofactor">
    <cofactor evidence="11">
        <name>[4Fe-4S] cluster</name>
        <dbReference type="ChEBI" id="CHEBI:49883"/>
    </cofactor>
    <text evidence="11">Binds 1 [4Fe-4S] cluster per subunit. Following nitrosylation of the [4Fe-4S] cluster binds 1 [4Fe-8(NO)] cluster per subunit.</text>
</comment>
<dbReference type="AlphaFoldDB" id="A0A1Q5PZU9"/>
<feature type="binding site" evidence="11">
    <location>
        <position position="51"/>
    </location>
    <ligand>
        <name>[4Fe-4S] cluster</name>
        <dbReference type="ChEBI" id="CHEBI:49883"/>
    </ligand>
</feature>
<evidence type="ECO:0000256" key="9">
    <source>
        <dbReference type="ARBA" id="ARBA00023157"/>
    </source>
</evidence>
<feature type="domain" description="4Fe-4S Wbl-type" evidence="12">
    <location>
        <begin position="19"/>
        <end position="75"/>
    </location>
</feature>
<feature type="binding site" evidence="11">
    <location>
        <position position="42"/>
    </location>
    <ligand>
        <name>[4Fe-4S] cluster</name>
        <dbReference type="ChEBI" id="CHEBI:49883"/>
    </ligand>
</feature>
<name>A0A1Q5PZU9_9ACTO</name>
<dbReference type="HAMAP" id="MF_01479">
    <property type="entry name" value="WhiB"/>
    <property type="match status" value="1"/>
</dbReference>
<sequence>MSYLPGAAVCDDLQQLNPPCASAPELFFAERMPELKAAQALCAECPLRQDCLSAAQQRAEPWGVWGGEIFHDGAIVAFKRGRGRPPKTECESA</sequence>
<keyword evidence="10 11" id="KW-0804">Transcription</keyword>
<dbReference type="GO" id="GO:0005737">
    <property type="term" value="C:cytoplasm"/>
    <property type="evidence" value="ECO:0007669"/>
    <property type="project" value="UniProtKB-SubCell"/>
</dbReference>
<keyword evidence="8 11" id="KW-0238">DNA-binding</keyword>
<dbReference type="InterPro" id="IPR034768">
    <property type="entry name" value="4FE4S_WBL"/>
</dbReference>
<dbReference type="Proteomes" id="UP000185628">
    <property type="component" value="Unassembled WGS sequence"/>
</dbReference>
<keyword evidence="3 11" id="KW-0004">4Fe-4S</keyword>
<dbReference type="EMBL" id="MQVR01000094">
    <property type="protein sequence ID" value="OKL53057.1"/>
    <property type="molecule type" value="Genomic_DNA"/>
</dbReference>
<comment type="subcellular location">
    <subcellularLocation>
        <location evidence="1 11">Cytoplasm</location>
    </subcellularLocation>
</comment>